<feature type="domain" description="HTH tetR-type" evidence="4">
    <location>
        <begin position="35"/>
        <end position="95"/>
    </location>
</feature>
<dbReference type="PANTHER" id="PTHR30328">
    <property type="entry name" value="TRANSCRIPTIONAL REPRESSOR"/>
    <property type="match status" value="1"/>
</dbReference>
<dbReference type="EMBL" id="CP002799">
    <property type="protein sequence ID" value="AEG51585.1"/>
    <property type="molecule type" value="Genomic_DNA"/>
</dbReference>
<dbReference type="STRING" id="690566.Sphch_4006"/>
<evidence type="ECO:0000256" key="3">
    <source>
        <dbReference type="SAM" id="MobiDB-lite"/>
    </source>
</evidence>
<dbReference type="SUPFAM" id="SSF46689">
    <property type="entry name" value="Homeodomain-like"/>
    <property type="match status" value="1"/>
</dbReference>
<dbReference type="Pfam" id="PF00440">
    <property type="entry name" value="TetR_N"/>
    <property type="match status" value="1"/>
</dbReference>
<evidence type="ECO:0000259" key="4">
    <source>
        <dbReference type="PROSITE" id="PS50977"/>
    </source>
</evidence>
<gene>
    <name evidence="5" type="ORF">Sphch_4006</name>
</gene>
<keyword evidence="1 2" id="KW-0238">DNA-binding</keyword>
<evidence type="ECO:0000256" key="1">
    <source>
        <dbReference type="ARBA" id="ARBA00023125"/>
    </source>
</evidence>
<dbReference type="PANTHER" id="PTHR30328:SF54">
    <property type="entry name" value="HTH-TYPE TRANSCRIPTIONAL REPRESSOR SCO4008"/>
    <property type="match status" value="1"/>
</dbReference>
<dbReference type="AlphaFoldDB" id="F6F219"/>
<dbReference type="SUPFAM" id="SSF48498">
    <property type="entry name" value="Tetracyclin repressor-like, C-terminal domain"/>
    <property type="match status" value="1"/>
</dbReference>
<reference evidence="5 6" key="1">
    <citation type="submission" date="2011-05" db="EMBL/GenBank/DDBJ databases">
        <title>Complete sequence of chromosome 2 of Sphingobium chlorophenolicum L-1.</title>
        <authorList>
            <consortium name="US DOE Joint Genome Institute"/>
            <person name="Lucas S."/>
            <person name="Han J."/>
            <person name="Lapidus A."/>
            <person name="Cheng J.-F."/>
            <person name="Goodwin L."/>
            <person name="Pitluck S."/>
            <person name="Peters L."/>
            <person name="Daligault H."/>
            <person name="Han C."/>
            <person name="Tapia R."/>
            <person name="Land M."/>
            <person name="Hauser L."/>
            <person name="Kyrpides N."/>
            <person name="Ivanova N."/>
            <person name="Pagani I."/>
            <person name="Turner P."/>
            <person name="Copley S."/>
            <person name="Woyke T."/>
        </authorList>
    </citation>
    <scope>NUCLEOTIDE SEQUENCE [LARGE SCALE GENOMIC DNA]</scope>
    <source>
        <strain evidence="5 6">L-1</strain>
    </source>
</reference>
<protein>
    <submittedName>
        <fullName evidence="5">Regulatory protein TetR</fullName>
    </submittedName>
</protein>
<dbReference type="PROSITE" id="PS50977">
    <property type="entry name" value="HTH_TETR_2"/>
    <property type="match status" value="1"/>
</dbReference>
<sequence length="235" mass="26341">MSSGKARAPIEQGTEEAEKAAHPAKTKRVRRRQPDEVRARILRAALNAFANFGFDGASTRAIAADAHVSISLLLYHFSSKDELWKAVMTDIMNHIRQARSPNGDIPGATATEKLKLLIDRTVRFFAEYPALHRLMTLEGHQLSDRLIYLCESYVKDEFRMLCGLILDAQKEGTVIDVDPARLRIAITAVAAVPFSVAAEYQYLTKQSPFTTKEIEGTIDMINRLVFKSPEHIINM</sequence>
<feature type="compositionally biased region" description="Basic residues" evidence="3">
    <location>
        <begin position="22"/>
        <end position="31"/>
    </location>
</feature>
<keyword evidence="6" id="KW-1185">Reference proteome</keyword>
<accession>F6F219</accession>
<dbReference type="Gene3D" id="1.10.357.10">
    <property type="entry name" value="Tetracycline Repressor, domain 2"/>
    <property type="match status" value="1"/>
</dbReference>
<dbReference type="HOGENOM" id="CLU_069356_1_3_5"/>
<dbReference type="GO" id="GO:0003677">
    <property type="term" value="F:DNA binding"/>
    <property type="evidence" value="ECO:0007669"/>
    <property type="project" value="UniProtKB-UniRule"/>
</dbReference>
<dbReference type="Proteomes" id="UP000007150">
    <property type="component" value="Chromosome 2"/>
</dbReference>
<dbReference type="KEGG" id="sch:Sphch_4006"/>
<evidence type="ECO:0000313" key="5">
    <source>
        <dbReference type="EMBL" id="AEG51585.1"/>
    </source>
</evidence>
<dbReference type="InterPro" id="IPR036271">
    <property type="entry name" value="Tet_transcr_reg_TetR-rel_C_sf"/>
</dbReference>
<dbReference type="InterPro" id="IPR001647">
    <property type="entry name" value="HTH_TetR"/>
</dbReference>
<dbReference type="InterPro" id="IPR009057">
    <property type="entry name" value="Homeodomain-like_sf"/>
</dbReference>
<feature type="region of interest" description="Disordered" evidence="3">
    <location>
        <begin position="1"/>
        <end position="34"/>
    </location>
</feature>
<dbReference type="InterPro" id="IPR050109">
    <property type="entry name" value="HTH-type_TetR-like_transc_reg"/>
</dbReference>
<evidence type="ECO:0000313" key="6">
    <source>
        <dbReference type="Proteomes" id="UP000007150"/>
    </source>
</evidence>
<name>F6F219_SPHCR</name>
<dbReference type="RefSeq" id="WP_013849808.1">
    <property type="nucleotide sequence ID" value="NC_015594.1"/>
</dbReference>
<organism evidence="5 6">
    <name type="scientific">Sphingobium chlorophenolicum L-1</name>
    <dbReference type="NCBI Taxonomy" id="690566"/>
    <lineage>
        <taxon>Bacteria</taxon>
        <taxon>Pseudomonadati</taxon>
        <taxon>Pseudomonadota</taxon>
        <taxon>Alphaproteobacteria</taxon>
        <taxon>Sphingomonadales</taxon>
        <taxon>Sphingomonadaceae</taxon>
        <taxon>Sphingobium</taxon>
    </lineage>
</organism>
<feature type="DNA-binding region" description="H-T-H motif" evidence="2">
    <location>
        <begin position="58"/>
        <end position="77"/>
    </location>
</feature>
<evidence type="ECO:0000256" key="2">
    <source>
        <dbReference type="PROSITE-ProRule" id="PRU00335"/>
    </source>
</evidence>
<proteinExistence type="predicted"/>
<dbReference type="PRINTS" id="PR00455">
    <property type="entry name" value="HTHTETR"/>
</dbReference>